<sequence length="145" mass="15929">MERPLWVNLIRDKNGRAAGVHTELYLESLTAGPLLRLGGTTASATQCASAVNSLTDEIVGIWHLFQGAKGEEAHEGSFMTSHRNCDVNKKPSGKAFERLLWNFLLPNDCNFIPMGFAIGLIHAAIKPSIKFFLPERPIKGLNVKS</sequence>
<evidence type="ECO:0000313" key="2">
    <source>
        <dbReference type="Proteomes" id="UP001145742"/>
    </source>
</evidence>
<comment type="caution">
    <text evidence="1">The sequence shown here is derived from an EMBL/GenBank/DDBJ whole genome shotgun (WGS) entry which is preliminary data.</text>
</comment>
<keyword evidence="2" id="KW-1185">Reference proteome</keyword>
<gene>
    <name evidence="1" type="ORF">WISP_27836</name>
</gene>
<protein>
    <submittedName>
        <fullName evidence="1">Uncharacterized protein</fullName>
    </submittedName>
</protein>
<reference evidence="1" key="1">
    <citation type="submission" date="2019-10" db="EMBL/GenBank/DDBJ databases">
        <authorList>
            <person name="Soares A.E.R."/>
            <person name="Aleixo A."/>
            <person name="Schneider P."/>
            <person name="Miyaki C.Y."/>
            <person name="Schneider M.P."/>
            <person name="Mello C."/>
            <person name="Vasconcelos A.T.R."/>
        </authorList>
    </citation>
    <scope>NUCLEOTIDE SEQUENCE</scope>
    <source>
        <tissue evidence="1">Muscle</tissue>
    </source>
</reference>
<dbReference type="Proteomes" id="UP001145742">
    <property type="component" value="Unassembled WGS sequence"/>
</dbReference>
<accession>A0ABQ9DP88</accession>
<organism evidence="1 2">
    <name type="scientific">Willisornis vidua</name>
    <name type="common">Xingu scale-backed antbird</name>
    <dbReference type="NCBI Taxonomy" id="1566151"/>
    <lineage>
        <taxon>Eukaryota</taxon>
        <taxon>Metazoa</taxon>
        <taxon>Chordata</taxon>
        <taxon>Craniata</taxon>
        <taxon>Vertebrata</taxon>
        <taxon>Euteleostomi</taxon>
        <taxon>Archelosauria</taxon>
        <taxon>Archosauria</taxon>
        <taxon>Dinosauria</taxon>
        <taxon>Saurischia</taxon>
        <taxon>Theropoda</taxon>
        <taxon>Coelurosauria</taxon>
        <taxon>Aves</taxon>
        <taxon>Neognathae</taxon>
        <taxon>Neoaves</taxon>
        <taxon>Telluraves</taxon>
        <taxon>Australaves</taxon>
        <taxon>Passeriformes</taxon>
        <taxon>Thamnophilidae</taxon>
        <taxon>Willisornis</taxon>
    </lineage>
</organism>
<proteinExistence type="predicted"/>
<name>A0ABQ9DP88_9PASS</name>
<evidence type="ECO:0000313" key="1">
    <source>
        <dbReference type="EMBL" id="KAJ7424651.1"/>
    </source>
</evidence>
<dbReference type="EMBL" id="WHWB01032642">
    <property type="protein sequence ID" value="KAJ7424651.1"/>
    <property type="molecule type" value="Genomic_DNA"/>
</dbReference>